<dbReference type="SUPFAM" id="SSF54593">
    <property type="entry name" value="Glyoxalase/Bleomycin resistance protein/Dihydroxybiphenyl dioxygenase"/>
    <property type="match status" value="1"/>
</dbReference>
<keyword evidence="1" id="KW-0479">Metal-binding</keyword>
<reference evidence="3" key="1">
    <citation type="submission" date="2019-09" db="EMBL/GenBank/DDBJ databases">
        <title>Characterisation of the sponge microbiome using genome-centric metagenomics.</title>
        <authorList>
            <person name="Engelberts J.P."/>
            <person name="Robbins S.J."/>
            <person name="De Goeij J.M."/>
            <person name="Aranda M."/>
            <person name="Bell S.C."/>
            <person name="Webster N.S."/>
        </authorList>
    </citation>
    <scope>NUCLEOTIDE SEQUENCE</scope>
    <source>
        <strain evidence="3">SB0662_bin_9</strain>
    </source>
</reference>
<dbReference type="PANTHER" id="PTHR43048">
    <property type="entry name" value="METHYLMALONYL-COA EPIMERASE"/>
    <property type="match status" value="1"/>
</dbReference>
<protein>
    <submittedName>
        <fullName evidence="3">VOC family protein</fullName>
    </submittedName>
</protein>
<dbReference type="EMBL" id="VXPY01000013">
    <property type="protein sequence ID" value="MYD89188.1"/>
    <property type="molecule type" value="Genomic_DNA"/>
</dbReference>
<evidence type="ECO:0000259" key="2">
    <source>
        <dbReference type="PROSITE" id="PS51819"/>
    </source>
</evidence>
<dbReference type="PANTHER" id="PTHR43048:SF3">
    <property type="entry name" value="METHYLMALONYL-COA EPIMERASE, MITOCHONDRIAL"/>
    <property type="match status" value="1"/>
</dbReference>
<sequence>MPLGTANQVIAGGGCHHIALQTRDWEASLKLYRDVLGMPVSAQFGTPERRVWLLDMGDGSFMELFEPTADTPAPGTKAANDPIFHFALATSDTKSSIEHVRSSGYEVTVEPKTVELGDMTVTIAFFNGPSGESIEFFQVH</sequence>
<dbReference type="GO" id="GO:0046872">
    <property type="term" value="F:metal ion binding"/>
    <property type="evidence" value="ECO:0007669"/>
    <property type="project" value="UniProtKB-KW"/>
</dbReference>
<comment type="caution">
    <text evidence="3">The sequence shown here is derived from an EMBL/GenBank/DDBJ whole genome shotgun (WGS) entry which is preliminary data.</text>
</comment>
<evidence type="ECO:0000256" key="1">
    <source>
        <dbReference type="ARBA" id="ARBA00022723"/>
    </source>
</evidence>
<gene>
    <name evidence="3" type="ORF">F4Y08_02445</name>
</gene>
<accession>A0A6B1DP29</accession>
<dbReference type="AlphaFoldDB" id="A0A6B1DP29"/>
<dbReference type="InterPro" id="IPR004360">
    <property type="entry name" value="Glyas_Fos-R_dOase_dom"/>
</dbReference>
<dbReference type="InterPro" id="IPR051785">
    <property type="entry name" value="MMCE/EMCE_epimerase"/>
</dbReference>
<dbReference type="InterPro" id="IPR037523">
    <property type="entry name" value="VOC_core"/>
</dbReference>
<dbReference type="InterPro" id="IPR029068">
    <property type="entry name" value="Glyas_Bleomycin-R_OHBP_Dase"/>
</dbReference>
<proteinExistence type="predicted"/>
<name>A0A6B1DP29_9CHLR</name>
<dbReference type="PROSITE" id="PS51819">
    <property type="entry name" value="VOC"/>
    <property type="match status" value="1"/>
</dbReference>
<dbReference type="GO" id="GO:0004493">
    <property type="term" value="F:methylmalonyl-CoA epimerase activity"/>
    <property type="evidence" value="ECO:0007669"/>
    <property type="project" value="TreeGrafter"/>
</dbReference>
<evidence type="ECO:0000313" key="3">
    <source>
        <dbReference type="EMBL" id="MYD89188.1"/>
    </source>
</evidence>
<dbReference type="Gene3D" id="3.10.180.10">
    <property type="entry name" value="2,3-Dihydroxybiphenyl 1,2-Dioxygenase, domain 1"/>
    <property type="match status" value="1"/>
</dbReference>
<feature type="domain" description="VOC" evidence="2">
    <location>
        <begin position="14"/>
        <end position="139"/>
    </location>
</feature>
<organism evidence="3">
    <name type="scientific">Caldilineaceae bacterium SB0662_bin_9</name>
    <dbReference type="NCBI Taxonomy" id="2605258"/>
    <lineage>
        <taxon>Bacteria</taxon>
        <taxon>Bacillati</taxon>
        <taxon>Chloroflexota</taxon>
        <taxon>Caldilineae</taxon>
        <taxon>Caldilineales</taxon>
        <taxon>Caldilineaceae</taxon>
    </lineage>
</organism>
<dbReference type="Pfam" id="PF00903">
    <property type="entry name" value="Glyoxalase"/>
    <property type="match status" value="1"/>
</dbReference>
<dbReference type="GO" id="GO:0046491">
    <property type="term" value="P:L-methylmalonyl-CoA metabolic process"/>
    <property type="evidence" value="ECO:0007669"/>
    <property type="project" value="TreeGrafter"/>
</dbReference>